<evidence type="ECO:0000256" key="5">
    <source>
        <dbReference type="ARBA" id="ARBA00023180"/>
    </source>
</evidence>
<evidence type="ECO:0000256" key="2">
    <source>
        <dbReference type="ARBA" id="ARBA00008960"/>
    </source>
</evidence>
<organism evidence="7 8">
    <name type="scientific">Saccoglossus kowalevskii</name>
    <name type="common">Acorn worm</name>
    <dbReference type="NCBI Taxonomy" id="10224"/>
    <lineage>
        <taxon>Eukaryota</taxon>
        <taxon>Metazoa</taxon>
        <taxon>Hemichordata</taxon>
        <taxon>Enteropneusta</taxon>
        <taxon>Harrimaniidae</taxon>
        <taxon>Saccoglossus</taxon>
    </lineage>
</organism>
<keyword evidence="4" id="KW-0732">Signal</keyword>
<dbReference type="GeneID" id="100377726"/>
<keyword evidence="7" id="KW-1185">Reference proteome</keyword>
<feature type="transmembrane region" description="Helical" evidence="6">
    <location>
        <begin position="6"/>
        <end position="27"/>
    </location>
</feature>
<keyword evidence="6" id="KW-0472">Membrane</keyword>
<protein>
    <submittedName>
        <fullName evidence="8">UPF0669 protein v1g209471-like</fullName>
    </submittedName>
</protein>
<keyword evidence="6" id="KW-0812">Transmembrane</keyword>
<reference evidence="8" key="1">
    <citation type="submission" date="2025-08" db="UniProtKB">
        <authorList>
            <consortium name="RefSeq"/>
        </authorList>
    </citation>
    <scope>IDENTIFICATION</scope>
    <source>
        <tissue evidence="8">Testes</tissue>
    </source>
</reference>
<dbReference type="PANTHER" id="PTHR31703:SF2">
    <property type="entry name" value="UPF0669 PROTEIN C6ORF120"/>
    <property type="match status" value="1"/>
</dbReference>
<comment type="subcellular location">
    <subcellularLocation>
        <location evidence="1">Secreted</location>
    </subcellularLocation>
</comment>
<gene>
    <name evidence="8" type="primary">LOC100377726</name>
</gene>
<dbReference type="PANTHER" id="PTHR31703">
    <property type="entry name" value="UPF0669 PROTEIN C6ORF120"/>
    <property type="match status" value="1"/>
</dbReference>
<proteinExistence type="inferred from homology"/>
<evidence type="ECO:0000313" key="8">
    <source>
        <dbReference type="RefSeq" id="XP_002735183.1"/>
    </source>
</evidence>
<accession>A0ABM0GQP0</accession>
<comment type="similarity">
    <text evidence="2">Belongs to the UPF0669 family.</text>
</comment>
<keyword evidence="5" id="KW-0325">Glycoprotein</keyword>
<dbReference type="Proteomes" id="UP000694865">
    <property type="component" value="Unplaced"/>
</dbReference>
<evidence type="ECO:0000256" key="3">
    <source>
        <dbReference type="ARBA" id="ARBA00022525"/>
    </source>
</evidence>
<keyword evidence="3" id="KW-0964">Secreted</keyword>
<evidence type="ECO:0000256" key="1">
    <source>
        <dbReference type="ARBA" id="ARBA00004613"/>
    </source>
</evidence>
<sequence>MVTCMLFNSLYLYICLILILIGPLCYGQQLIHGFSGRIGAGNYTYYRLAKEGAMALVLDTLEGDADIYISSLTLAPSFEEYELQSATCGQDIVEIPMEMSRPIGVAVYGHVSCMESSYRLSVLVDKVDSSELSNSKNQHYETGEESLLWTIFVNILKILFDVLV</sequence>
<evidence type="ECO:0000313" key="7">
    <source>
        <dbReference type="Proteomes" id="UP000694865"/>
    </source>
</evidence>
<keyword evidence="6" id="KW-1133">Transmembrane helix</keyword>
<dbReference type="Pfam" id="PF17065">
    <property type="entry name" value="UPF0669"/>
    <property type="match status" value="1"/>
</dbReference>
<dbReference type="InterPro" id="IPR031420">
    <property type="entry name" value="UPF0669"/>
</dbReference>
<evidence type="ECO:0000256" key="4">
    <source>
        <dbReference type="ARBA" id="ARBA00022729"/>
    </source>
</evidence>
<dbReference type="RefSeq" id="XP_002735183.1">
    <property type="nucleotide sequence ID" value="XM_002735137.1"/>
</dbReference>
<evidence type="ECO:0000256" key="6">
    <source>
        <dbReference type="SAM" id="Phobius"/>
    </source>
</evidence>
<name>A0ABM0GQP0_SACKO</name>